<dbReference type="InterPro" id="IPR012929">
    <property type="entry name" value="Nucleoprot-TPR/MLP1-2_dom"/>
</dbReference>
<dbReference type="PANTHER" id="PTHR18898:SF2">
    <property type="entry name" value="NUCLEOPROTEIN TPR"/>
    <property type="match status" value="1"/>
</dbReference>
<dbReference type="InterPro" id="IPR057974">
    <property type="entry name" value="NUA/TPR/MLP1-2-like_dom"/>
</dbReference>
<feature type="coiled-coil region" evidence="4">
    <location>
        <begin position="454"/>
        <end position="502"/>
    </location>
</feature>
<feature type="region of interest" description="Disordered" evidence="5">
    <location>
        <begin position="1439"/>
        <end position="1469"/>
    </location>
</feature>
<feature type="compositionally biased region" description="Low complexity" evidence="5">
    <location>
        <begin position="1988"/>
        <end position="1998"/>
    </location>
</feature>
<feature type="domain" description="NUA/TPR/MLP1-2-like" evidence="8">
    <location>
        <begin position="489"/>
        <end position="601"/>
    </location>
</feature>
<name>A0A1V8TQK4_9PEZI</name>
<evidence type="ECO:0000256" key="4">
    <source>
        <dbReference type="SAM" id="Coils"/>
    </source>
</evidence>
<dbReference type="GO" id="GO:0017056">
    <property type="term" value="F:structural constituent of nuclear pore"/>
    <property type="evidence" value="ECO:0007669"/>
    <property type="project" value="TreeGrafter"/>
</dbReference>
<feature type="coiled-coil region" evidence="4">
    <location>
        <begin position="971"/>
        <end position="1185"/>
    </location>
</feature>
<proteinExistence type="predicted"/>
<comment type="caution">
    <text evidence="9">The sequence shown here is derived from an EMBL/GenBank/DDBJ whole genome shotgun (WGS) entry which is preliminary data.</text>
</comment>
<protein>
    <recommendedName>
        <fullName evidence="11">Nucleoprotein TPR/MLP1 domain-containing protein</fullName>
    </recommendedName>
</protein>
<evidence type="ECO:0000259" key="6">
    <source>
        <dbReference type="Pfam" id="PF07926"/>
    </source>
</evidence>
<dbReference type="Pfam" id="PF25481">
    <property type="entry name" value="Nucleoprot-TPR"/>
    <property type="match status" value="1"/>
</dbReference>
<feature type="coiled-coil region" evidence="4">
    <location>
        <begin position="1799"/>
        <end position="1876"/>
    </location>
</feature>
<feature type="region of interest" description="Disordered" evidence="5">
    <location>
        <begin position="1593"/>
        <end position="1615"/>
    </location>
</feature>
<dbReference type="FunCoup" id="A0A1V8TQK4">
    <property type="interactions" value="1986"/>
</dbReference>
<evidence type="ECO:0000256" key="1">
    <source>
        <dbReference type="ARBA" id="ARBA00004123"/>
    </source>
</evidence>
<dbReference type="STRING" id="1507870.A0A1V8TQK4"/>
<feature type="compositionally biased region" description="Gly residues" evidence="5">
    <location>
        <begin position="2095"/>
        <end position="2123"/>
    </location>
</feature>
<dbReference type="Pfam" id="PF07926">
    <property type="entry name" value="TPR_MLP1_2"/>
    <property type="match status" value="1"/>
</dbReference>
<keyword evidence="3" id="KW-0539">Nucleus</keyword>
<dbReference type="EMBL" id="NAJO01000003">
    <property type="protein sequence ID" value="OQO13528.1"/>
    <property type="molecule type" value="Genomic_DNA"/>
</dbReference>
<feature type="compositionally biased region" description="Low complexity" evidence="5">
    <location>
        <begin position="1459"/>
        <end position="1468"/>
    </location>
</feature>
<feature type="coiled-coil region" evidence="4">
    <location>
        <begin position="918"/>
        <end position="945"/>
    </location>
</feature>
<dbReference type="PANTHER" id="PTHR18898">
    <property type="entry name" value="NUCLEOPROTEIN TPR-RELATED"/>
    <property type="match status" value="1"/>
</dbReference>
<feature type="coiled-coil region" evidence="4">
    <location>
        <begin position="608"/>
        <end position="642"/>
    </location>
</feature>
<feature type="domain" description="Nucleoprotein TPR/MPL1" evidence="7">
    <location>
        <begin position="191"/>
        <end position="268"/>
    </location>
</feature>
<dbReference type="InterPro" id="IPR057577">
    <property type="entry name" value="Nucleoprot-TPR/MLP1_dom"/>
</dbReference>
<feature type="domain" description="Nucleoprotein TPR/MLP1-2" evidence="6">
    <location>
        <begin position="1069"/>
        <end position="1195"/>
    </location>
</feature>
<dbReference type="InParanoid" id="A0A1V8TQK4"/>
<keyword evidence="2 4" id="KW-0175">Coiled coil</keyword>
<dbReference type="Pfam" id="PF25785">
    <property type="entry name" value="TPR"/>
    <property type="match status" value="1"/>
</dbReference>
<evidence type="ECO:0000259" key="7">
    <source>
        <dbReference type="Pfam" id="PF25481"/>
    </source>
</evidence>
<comment type="subcellular location">
    <subcellularLocation>
        <location evidence="1">Nucleus</location>
    </subcellularLocation>
</comment>
<feature type="region of interest" description="Disordered" evidence="5">
    <location>
        <begin position="870"/>
        <end position="902"/>
    </location>
</feature>
<evidence type="ECO:0008006" key="11">
    <source>
        <dbReference type="Google" id="ProtNLM"/>
    </source>
</evidence>
<feature type="region of interest" description="Disordered" evidence="5">
    <location>
        <begin position="1928"/>
        <end position="2147"/>
    </location>
</feature>
<accession>A0A1V8TQK4</accession>
<dbReference type="GO" id="GO:0006606">
    <property type="term" value="P:protein import into nucleus"/>
    <property type="evidence" value="ECO:0007669"/>
    <property type="project" value="InterPro"/>
</dbReference>
<evidence type="ECO:0000259" key="8">
    <source>
        <dbReference type="Pfam" id="PF25785"/>
    </source>
</evidence>
<feature type="region of interest" description="Disordered" evidence="5">
    <location>
        <begin position="1273"/>
        <end position="1292"/>
    </location>
</feature>
<evidence type="ECO:0000313" key="10">
    <source>
        <dbReference type="Proteomes" id="UP000192596"/>
    </source>
</evidence>
<gene>
    <name evidence="9" type="ORF">B0A48_01757</name>
</gene>
<keyword evidence="10" id="KW-1185">Reference proteome</keyword>
<feature type="compositionally biased region" description="Low complexity" evidence="5">
    <location>
        <begin position="2019"/>
        <end position="2034"/>
    </location>
</feature>
<evidence type="ECO:0000313" key="9">
    <source>
        <dbReference type="EMBL" id="OQO13528.1"/>
    </source>
</evidence>
<feature type="region of interest" description="Disordered" evidence="5">
    <location>
        <begin position="367"/>
        <end position="399"/>
    </location>
</feature>
<reference evidence="10" key="1">
    <citation type="submission" date="2017-03" db="EMBL/GenBank/DDBJ databases">
        <title>Genomes of endolithic fungi from Antarctica.</title>
        <authorList>
            <person name="Coleine C."/>
            <person name="Masonjones S."/>
            <person name="Stajich J.E."/>
        </authorList>
    </citation>
    <scope>NUCLEOTIDE SEQUENCE [LARGE SCALE GENOMIC DNA]</scope>
    <source>
        <strain evidence="10">CCFEE 5527</strain>
    </source>
</reference>
<evidence type="ECO:0000256" key="3">
    <source>
        <dbReference type="ARBA" id="ARBA00023242"/>
    </source>
</evidence>
<dbReference type="Proteomes" id="UP000192596">
    <property type="component" value="Unassembled WGS sequence"/>
</dbReference>
<dbReference type="OrthoDB" id="343070at2759"/>
<sequence length="2147" mass="236903">MRTRRQAADPSALDVPYLATAYGVSEETLQALIDAPNADITKVFLAAVANKAHEHDELRAEKLQLDVELESVVRTSESKVKAQKSTVTRHVKELEELRTKLHTAESAREALSAELDGLKNSTSGTGAETSALRQRVETLEASNRDALALVESKAVEKDRLATELSEQHSKIVTLRREVGQLEEKNQSLENAASSQRFKEQSLQREIDLLKKNNDWHSNELQTRSQEHTKFRKERNAQIAALQRELDDGTANVDSLKRTEATLRERLVEVQAKADEAFANIAALQDDFNRREQDFRTQIDSTKRLADLQAQNANTHKARLQHIQEQLDQTKDDAAEEISRLQAEIETERYDKEEAERKLAELESKLESLQQRGRDSMPGTPLRNGDFDPSTPGRMGSPAVPGTVLKKARVLSHTQLYSQYIQAKQDALASERSRARQQDMLDECLQTLAERAPLEEEMNEEKARLEADVMSYSKMLEEAIETRNTAVKEMERFQSEAETSEHEGGILRQQLRDLAAQVKILLVEAQSRDQGLEEMSAQERLELQRAARGELDESTLENLSNTGRLISERLVIFHNVSELQCQNEQLLRVTRELGERMEGEEALQKQRQSASDAAEVDDLRKKLERYQDELNATATQIDSYIKERDIYRRMLQQRGTIQADTDVHSMFGQSIPATPQRNGAIAVTPMSRENDDLQKVLSEQKSLFDSFRQETMTDRRLLQDQIDALAAEKSRLQSNVAKAQSDYNLALSRFEMVNGNYTASREENTQLQKRIQSLYEQAAKQDARTQQVAEELVEARSLSDSIKHENANIKGEKDLWQRIEGRLTEDNKNLMDERSRLNKLVADLQNLQNERELAESEAKRRLQTRVDTLESELTDSKRKLEHEVEESRRGSQRREYEESQSRTRIDDLVKSLGSVREELVAAKTTRDQLQSRVEEMKIELRAAEEKVAAMQPTPHTNGSSDLPAEQRLSVEILDLRRDLDLAHNELEGAREQVEQYKSIAQSTEEELANFNETSEVYREENDSLLAEKDARIQELEQRIEDLSSELTTTNGELSELRTQHDESSRTLNEQRAALEAELVRLRDDADRHGEEKKLMREDLRAQAEIAQQAQQSYENELVKHAEATSTLQTLRKEYNELRTEVAGIRAEAEAAKASLERGEESWSEQKERFEQELSDMRNRRSDVDAQNKLLHQQMESFSSELQALRQGRVAAATFGNEGSVQSGGDSNLQEVIKFLRREREIVDVQYELSSQEAKRLQTQLDYATTQLDDARQKLAEERSQGSERAAQEGSTSRLQKTIEELNLFRESATTLRNENQQAREKLAEKTREVERLVAEVEPLTGRINELEAEVENKDGELKLLGDDRDHWRERTQNIISKYDRVDPAELEELRKQLAELQAEKAALLADQAPLREQVEGIEASVAEGKETVVKEWTERMEKFKNQAKEQNRKQNTRLGELKTATEAATAEQTRLTGELDGVRAELEAARTARDEALAKAGERAEEGEVEVEGHAELHAKIAEAERQASEHATKAEALSQEVEGLQETIGELEGQIEGLQSELAVAKEDVPVATDGPETRARVQELETQVAGLETELEAAKASSGHDEGEIDESAGDEAALSRLQSELAMAQKEVETLRATASDTAAAPASDNNAMAAQVASEVERLRVEMELQNQLAVKQVEEACDRKIQNSKAGLLRQLREEREKMRPGLTAEIRQAITAEHQVEVQKIRDEQAATISTLNQEHAAEMEKLRQSGDTAMAEADVKPEAAAAPFDASTITDDQATELLKHNVKVRAIFTSNVRKNVGKETEALTAKIAEKEAEVARLTAELSTAQEAAIAAATASTTAAPVAAPDNTAEIAALQTKLDAATKEKEAAVRQAIEQADKKAKVQISQRDMAQAKVAVVQKAAVDTPQKPVSEVWEVAKVAKPAPKPVANGAGAGTPAKPAAAASPVTKTVPGLPAPNTAAAPADSAAKNDAQAKLEARAARFGTPSTTAAAAPTLGQTSAPAPVAGATPSTFGQPSGAAAALQQPARRPSAPAPGPNPNAPAFTPGANRGGSGIPPPGGPAGSKLPRGGAAPSGLPRGGGNAGLQIQGAAGVRGGAQSGLPRGGAGGPRGGRGGRGGTGPQALGKRPHDGAGGSGDEKRAKGA</sequence>
<feature type="coiled-coil region" evidence="4">
    <location>
        <begin position="231"/>
        <end position="286"/>
    </location>
</feature>
<feature type="compositionally biased region" description="Basic and acidic residues" evidence="5">
    <location>
        <begin position="873"/>
        <end position="902"/>
    </location>
</feature>
<dbReference type="Gene3D" id="1.10.287.1490">
    <property type="match status" value="1"/>
</dbReference>
<feature type="coiled-coil region" evidence="4">
    <location>
        <begin position="87"/>
        <end position="121"/>
    </location>
</feature>
<feature type="compositionally biased region" description="Low complexity" evidence="5">
    <location>
        <begin position="1928"/>
        <end position="1949"/>
    </location>
</feature>
<dbReference type="GO" id="GO:0006406">
    <property type="term" value="P:mRNA export from nucleus"/>
    <property type="evidence" value="ECO:0007669"/>
    <property type="project" value="TreeGrafter"/>
</dbReference>
<feature type="coiled-coil region" evidence="4">
    <location>
        <begin position="707"/>
        <end position="783"/>
    </location>
</feature>
<feature type="coiled-coil region" evidence="4">
    <location>
        <begin position="164"/>
        <end position="191"/>
    </location>
</feature>
<feature type="compositionally biased region" description="Low complexity" evidence="5">
    <location>
        <begin position="1959"/>
        <end position="1974"/>
    </location>
</feature>
<dbReference type="GO" id="GO:0005643">
    <property type="term" value="C:nuclear pore"/>
    <property type="evidence" value="ECO:0007669"/>
    <property type="project" value="TreeGrafter"/>
</dbReference>
<evidence type="ECO:0000256" key="2">
    <source>
        <dbReference type="ARBA" id="ARBA00023054"/>
    </source>
</evidence>
<evidence type="ECO:0000256" key="5">
    <source>
        <dbReference type="SAM" id="MobiDB-lite"/>
    </source>
</evidence>
<organism evidence="9 10">
    <name type="scientific">Cryoendolithus antarcticus</name>
    <dbReference type="NCBI Taxonomy" id="1507870"/>
    <lineage>
        <taxon>Eukaryota</taxon>
        <taxon>Fungi</taxon>
        <taxon>Dikarya</taxon>
        <taxon>Ascomycota</taxon>
        <taxon>Pezizomycotina</taxon>
        <taxon>Dothideomycetes</taxon>
        <taxon>Dothideomycetidae</taxon>
        <taxon>Cladosporiales</taxon>
        <taxon>Cladosporiaceae</taxon>
        <taxon>Cryoendolithus</taxon>
    </lineage>
</organism>